<dbReference type="InterPro" id="IPR010035">
    <property type="entry name" value="Thi_S"/>
</dbReference>
<dbReference type="NCBIfam" id="TIGR01683">
    <property type="entry name" value="thiS"/>
    <property type="match status" value="1"/>
</dbReference>
<dbReference type="PANTHER" id="PTHR34472">
    <property type="entry name" value="SULFUR CARRIER PROTEIN THIS"/>
    <property type="match status" value="1"/>
</dbReference>
<reference evidence="1 2" key="1">
    <citation type="submission" date="2021-06" db="EMBL/GenBank/DDBJ databases">
        <authorList>
            <person name="Sun Q."/>
            <person name="Li D."/>
        </authorList>
    </citation>
    <scope>NUCLEOTIDE SEQUENCE [LARGE SCALE GENOMIC DNA]</scope>
    <source>
        <strain evidence="1 2">MSJ-5</strain>
    </source>
</reference>
<keyword evidence="2" id="KW-1185">Reference proteome</keyword>
<dbReference type="PANTHER" id="PTHR34472:SF1">
    <property type="entry name" value="SULFUR CARRIER PROTEIN THIS"/>
    <property type="match status" value="1"/>
</dbReference>
<dbReference type="CDD" id="cd00565">
    <property type="entry name" value="Ubl_ThiS"/>
    <property type="match status" value="1"/>
</dbReference>
<organism evidence="1 2">
    <name type="scientific">Alkaliphilus flagellatus</name>
    <dbReference type="NCBI Taxonomy" id="2841507"/>
    <lineage>
        <taxon>Bacteria</taxon>
        <taxon>Bacillati</taxon>
        <taxon>Bacillota</taxon>
        <taxon>Clostridia</taxon>
        <taxon>Peptostreptococcales</taxon>
        <taxon>Natronincolaceae</taxon>
        <taxon>Alkaliphilus</taxon>
    </lineage>
</organism>
<sequence length="65" mass="7334">MIKVNGRDFQWEENLTVEGILEKKKYTFPKIIVKVNGELVSPEEYGTKVIMDGDDVKVIHLLAGG</sequence>
<dbReference type="Proteomes" id="UP000779508">
    <property type="component" value="Unassembled WGS sequence"/>
</dbReference>
<dbReference type="EMBL" id="JAHLQK010000002">
    <property type="protein sequence ID" value="MBU5675822.1"/>
    <property type="molecule type" value="Genomic_DNA"/>
</dbReference>
<protein>
    <submittedName>
        <fullName evidence="1">Sulfur carrier protein ThiS</fullName>
    </submittedName>
</protein>
<proteinExistence type="predicted"/>
<evidence type="ECO:0000313" key="1">
    <source>
        <dbReference type="EMBL" id="MBU5675822.1"/>
    </source>
</evidence>
<comment type="caution">
    <text evidence="1">The sequence shown here is derived from an EMBL/GenBank/DDBJ whole genome shotgun (WGS) entry which is preliminary data.</text>
</comment>
<dbReference type="InterPro" id="IPR003749">
    <property type="entry name" value="ThiS/MoaD-like"/>
</dbReference>
<dbReference type="Pfam" id="PF02597">
    <property type="entry name" value="ThiS"/>
    <property type="match status" value="1"/>
</dbReference>
<gene>
    <name evidence="1" type="primary">thiS</name>
    <name evidence="1" type="ORF">KQI88_05280</name>
</gene>
<name>A0ABS6G000_9FIRM</name>
<accession>A0ABS6G000</accession>
<evidence type="ECO:0000313" key="2">
    <source>
        <dbReference type="Proteomes" id="UP000779508"/>
    </source>
</evidence>